<name>A0AAV5ULN5_9BILA</name>
<feature type="non-terminal residue" evidence="1">
    <location>
        <position position="1"/>
    </location>
</feature>
<feature type="non-terminal residue" evidence="1">
    <location>
        <position position="72"/>
    </location>
</feature>
<accession>A0AAV5ULN5</accession>
<gene>
    <name evidence="1" type="ORF">PENTCL1PPCAC_29277</name>
</gene>
<keyword evidence="2" id="KW-1185">Reference proteome</keyword>
<protein>
    <submittedName>
        <fullName evidence="1">Uncharacterized protein</fullName>
    </submittedName>
</protein>
<evidence type="ECO:0000313" key="2">
    <source>
        <dbReference type="Proteomes" id="UP001432027"/>
    </source>
</evidence>
<dbReference type="AlphaFoldDB" id="A0AAV5ULN5"/>
<sequence>ILRVMDPSFHIQNKHHLLHFWFSAVVHGSLISISHYDCSICTLHLTLQLALLHGFIGSRGLTSGIGRRFFRC</sequence>
<evidence type="ECO:0000313" key="1">
    <source>
        <dbReference type="EMBL" id="GMT07103.1"/>
    </source>
</evidence>
<dbReference type="Proteomes" id="UP001432027">
    <property type="component" value="Unassembled WGS sequence"/>
</dbReference>
<proteinExistence type="predicted"/>
<comment type="caution">
    <text evidence="1">The sequence shown here is derived from an EMBL/GenBank/DDBJ whole genome shotgun (WGS) entry which is preliminary data.</text>
</comment>
<dbReference type="EMBL" id="BTSX01000006">
    <property type="protein sequence ID" value="GMT07103.1"/>
    <property type="molecule type" value="Genomic_DNA"/>
</dbReference>
<reference evidence="1" key="1">
    <citation type="submission" date="2023-10" db="EMBL/GenBank/DDBJ databases">
        <title>Genome assembly of Pristionchus species.</title>
        <authorList>
            <person name="Yoshida K."/>
            <person name="Sommer R.J."/>
        </authorList>
    </citation>
    <scope>NUCLEOTIDE SEQUENCE</scope>
    <source>
        <strain evidence="1">RS0144</strain>
    </source>
</reference>
<organism evidence="1 2">
    <name type="scientific">Pristionchus entomophagus</name>
    <dbReference type="NCBI Taxonomy" id="358040"/>
    <lineage>
        <taxon>Eukaryota</taxon>
        <taxon>Metazoa</taxon>
        <taxon>Ecdysozoa</taxon>
        <taxon>Nematoda</taxon>
        <taxon>Chromadorea</taxon>
        <taxon>Rhabditida</taxon>
        <taxon>Rhabditina</taxon>
        <taxon>Diplogasteromorpha</taxon>
        <taxon>Diplogasteroidea</taxon>
        <taxon>Neodiplogasteridae</taxon>
        <taxon>Pristionchus</taxon>
    </lineage>
</organism>